<dbReference type="Proteomes" id="UP000242662">
    <property type="component" value="Unassembled WGS sequence"/>
</dbReference>
<feature type="domain" description="NAD-dependent epimerase/dehydratase" evidence="1">
    <location>
        <begin position="4"/>
        <end position="79"/>
    </location>
</feature>
<name>A0A1G6GKR3_9BACI</name>
<protein>
    <submittedName>
        <fullName evidence="2">UDP-glucose 4-epimerase</fullName>
    </submittedName>
</protein>
<dbReference type="EMBL" id="FMYM01000001">
    <property type="protein sequence ID" value="SDB82524.1"/>
    <property type="molecule type" value="Genomic_DNA"/>
</dbReference>
<evidence type="ECO:0000259" key="1">
    <source>
        <dbReference type="Pfam" id="PF01370"/>
    </source>
</evidence>
<proteinExistence type="predicted"/>
<dbReference type="SUPFAM" id="SSF51735">
    <property type="entry name" value="NAD(P)-binding Rossmann-fold domains"/>
    <property type="match status" value="1"/>
</dbReference>
<dbReference type="RefSeq" id="WP_090774427.1">
    <property type="nucleotide sequence ID" value="NZ_FMYM01000001.1"/>
</dbReference>
<dbReference type="InterPro" id="IPR036291">
    <property type="entry name" value="NAD(P)-bd_dom_sf"/>
</dbReference>
<organism evidence="2 3">
    <name type="scientific">Shouchella lonarensis</name>
    <dbReference type="NCBI Taxonomy" id="1464122"/>
    <lineage>
        <taxon>Bacteria</taxon>
        <taxon>Bacillati</taxon>
        <taxon>Bacillota</taxon>
        <taxon>Bacilli</taxon>
        <taxon>Bacillales</taxon>
        <taxon>Bacillaceae</taxon>
        <taxon>Shouchella</taxon>
    </lineage>
</organism>
<dbReference type="STRING" id="1464122.SAMN05421737_101192"/>
<evidence type="ECO:0000313" key="2">
    <source>
        <dbReference type="EMBL" id="SDB82524.1"/>
    </source>
</evidence>
<dbReference type="Pfam" id="PF01370">
    <property type="entry name" value="Epimerase"/>
    <property type="match status" value="1"/>
</dbReference>
<dbReference type="OrthoDB" id="2938417at2"/>
<keyword evidence="3" id="KW-1185">Reference proteome</keyword>
<dbReference type="InterPro" id="IPR001509">
    <property type="entry name" value="Epimerase_deHydtase"/>
</dbReference>
<gene>
    <name evidence="2" type="ORF">SAMN05421737_101192</name>
</gene>
<dbReference type="AlphaFoldDB" id="A0A1G6GKR3"/>
<sequence length="233" mass="26509">METVAVVGGLGFLGFHLCRRLLDEGYKVIAVDPLHTDRAKGQLELEMYLGRHAEFQFERVAIEDYQLPESVTAVIYVANFVDEHTSSLEATFLQCNEERRVIIAMSVNEVCAKQVEVHAEARGFDYMLLQLPLIYGLHQSQKTEEMLLGAREAADTPDWLYIEDAISVLLCALTLTGSHVCKVGNCEQVREDEEEESLCPLVFEPAYTFDEGFVAWQEEKKEWARQQALEDEQ</sequence>
<accession>A0A1G6GKR3</accession>
<dbReference type="Gene3D" id="3.40.50.720">
    <property type="entry name" value="NAD(P)-binding Rossmann-like Domain"/>
    <property type="match status" value="1"/>
</dbReference>
<reference evidence="3" key="1">
    <citation type="submission" date="2016-09" db="EMBL/GenBank/DDBJ databases">
        <authorList>
            <person name="Varghese N."/>
            <person name="Submissions S."/>
        </authorList>
    </citation>
    <scope>NUCLEOTIDE SEQUENCE [LARGE SCALE GENOMIC DNA]</scope>
    <source>
        <strain evidence="3">25nlg</strain>
    </source>
</reference>
<evidence type="ECO:0000313" key="3">
    <source>
        <dbReference type="Proteomes" id="UP000242662"/>
    </source>
</evidence>